<dbReference type="Proteomes" id="UP000193467">
    <property type="component" value="Unassembled WGS sequence"/>
</dbReference>
<name>A0A1Y2FGF5_9BASI</name>
<dbReference type="AlphaFoldDB" id="A0A1Y2FGF5"/>
<sequence>MVPPLPNELVQNILKHAVDSYIDWDSPELDILAADASIRELLLAASLVSPIWRTLAQDLLLRRVGVTLKNHQEFIRRIKERGVDFASSFRSLRVIGAHPIVDAEDSDDEEAYDDMEDASELLNNTMAVLPGVKAVELIQVLAVGNYWVLNSTHLRNLHLIDSGFIRGRNEESRQLSLDLLTLSSTKSSVGRIGLMGATITSLDSRTTFKTLRYGDLEFGIQGFLDIVAGGANAMAGLTNLVLGPYPASSRISSHFDSPWTHFDSLESLSASFAVLLDSSLSAPRRLAPPHPLPPTLRTLILIPNSSTRAKPTSSPPAPQVLGRSLADATAILLATIKDLPNLEELAVEDALHEWKLKEECEARGIRLSSSVSV</sequence>
<protein>
    <recommendedName>
        <fullName evidence="3">F-box domain-containing protein</fullName>
    </recommendedName>
</protein>
<evidence type="ECO:0000313" key="2">
    <source>
        <dbReference type="Proteomes" id="UP000193467"/>
    </source>
</evidence>
<accession>A0A1Y2FGF5</accession>
<reference evidence="1 2" key="1">
    <citation type="submission" date="2016-07" db="EMBL/GenBank/DDBJ databases">
        <title>Pervasive Adenine N6-methylation of Active Genes in Fungi.</title>
        <authorList>
            <consortium name="DOE Joint Genome Institute"/>
            <person name="Mondo S.J."/>
            <person name="Dannebaum R.O."/>
            <person name="Kuo R.C."/>
            <person name="Labutti K."/>
            <person name="Haridas S."/>
            <person name="Kuo A."/>
            <person name="Salamov A."/>
            <person name="Ahrendt S.R."/>
            <person name="Lipzen A."/>
            <person name="Sullivan W."/>
            <person name="Andreopoulos W.B."/>
            <person name="Clum A."/>
            <person name="Lindquist E."/>
            <person name="Daum C."/>
            <person name="Ramamoorthy G.K."/>
            <person name="Gryganskyi A."/>
            <person name="Culley D."/>
            <person name="Magnuson J.K."/>
            <person name="James T.Y."/>
            <person name="O'Malley M.A."/>
            <person name="Stajich J.E."/>
            <person name="Spatafora J.W."/>
            <person name="Visel A."/>
            <person name="Grigoriev I.V."/>
        </authorList>
    </citation>
    <scope>NUCLEOTIDE SEQUENCE [LARGE SCALE GENOMIC DNA]</scope>
    <source>
        <strain evidence="1 2">62-1032</strain>
    </source>
</reference>
<dbReference type="InParanoid" id="A0A1Y2FGF5"/>
<evidence type="ECO:0000313" key="1">
    <source>
        <dbReference type="EMBL" id="ORY82993.1"/>
    </source>
</evidence>
<dbReference type="EMBL" id="MCGR01000020">
    <property type="protein sequence ID" value="ORY82993.1"/>
    <property type="molecule type" value="Genomic_DNA"/>
</dbReference>
<proteinExistence type="predicted"/>
<organism evidence="1 2">
    <name type="scientific">Leucosporidium creatinivorum</name>
    <dbReference type="NCBI Taxonomy" id="106004"/>
    <lineage>
        <taxon>Eukaryota</taxon>
        <taxon>Fungi</taxon>
        <taxon>Dikarya</taxon>
        <taxon>Basidiomycota</taxon>
        <taxon>Pucciniomycotina</taxon>
        <taxon>Microbotryomycetes</taxon>
        <taxon>Leucosporidiales</taxon>
        <taxon>Leucosporidium</taxon>
    </lineage>
</organism>
<comment type="caution">
    <text evidence="1">The sequence shown here is derived from an EMBL/GenBank/DDBJ whole genome shotgun (WGS) entry which is preliminary data.</text>
</comment>
<gene>
    <name evidence="1" type="ORF">BCR35DRAFT_303658</name>
</gene>
<evidence type="ECO:0008006" key="3">
    <source>
        <dbReference type="Google" id="ProtNLM"/>
    </source>
</evidence>
<keyword evidence="2" id="KW-1185">Reference proteome</keyword>